<protein>
    <recommendedName>
        <fullName evidence="7">Lipoprotein</fullName>
    </recommendedName>
</protein>
<dbReference type="PROSITE" id="PS51257">
    <property type="entry name" value="PROKAR_LIPOPROTEIN"/>
    <property type="match status" value="1"/>
</dbReference>
<evidence type="ECO:0000313" key="2">
    <source>
        <dbReference type="EMBL" id="RBP75709.1"/>
    </source>
</evidence>
<dbReference type="AlphaFoldDB" id="A0A368V5Z1"/>
<reference evidence="1 6" key="2">
    <citation type="submission" date="2019-10" db="EMBL/GenBank/DDBJ databases">
        <title>Draft genome sequence of Marinobacter hydrocarbonoclasticus NCT7M from the microbiome of the marine copepod.</title>
        <authorList>
            <person name="Nuttall R."/>
            <person name="Sharma G."/>
            <person name="Moisander P."/>
        </authorList>
    </citation>
    <scope>NUCLEOTIDE SEQUENCE [LARGE SCALE GENOMIC DNA]</scope>
    <source>
        <strain evidence="1 6">NCT7M</strain>
    </source>
</reference>
<evidence type="ECO:0000313" key="1">
    <source>
        <dbReference type="EMBL" id="KAE8547360.1"/>
    </source>
</evidence>
<evidence type="ECO:0000313" key="5">
    <source>
        <dbReference type="Proteomes" id="UP000253065"/>
    </source>
</evidence>
<reference evidence="3 4" key="1">
    <citation type="submission" date="2018-07" db="EMBL/GenBank/DDBJ databases">
        <title>Freshwater and sediment microbial communities from various areas in North America, analyzing microbe dynamics in response to fracking.</title>
        <authorList>
            <person name="Lamendella R."/>
        </authorList>
    </citation>
    <scope>NUCLEOTIDE SEQUENCE [LARGE SCALE GENOMIC DNA]</scope>
    <source>
        <strain evidence="3 4">114E</strain>
        <strain evidence="2 5">114E_o</strain>
    </source>
</reference>
<name>A0A368V5Z1_MARNT</name>
<proteinExistence type="predicted"/>
<dbReference type="Proteomes" id="UP000469950">
    <property type="component" value="Unassembled WGS sequence"/>
</dbReference>
<dbReference type="RefSeq" id="WP_011783679.1">
    <property type="nucleotide sequence ID" value="NZ_QNSA01000003.1"/>
</dbReference>
<dbReference type="EMBL" id="WBMP01000001">
    <property type="protein sequence ID" value="KAE8547360.1"/>
    <property type="molecule type" value="Genomic_DNA"/>
</dbReference>
<gene>
    <name evidence="3" type="ORF">DET51_103311</name>
    <name evidence="2" type="ORF">DET64_103311</name>
    <name evidence="1" type="ORF">F6453_0252</name>
</gene>
<evidence type="ECO:0000313" key="6">
    <source>
        <dbReference type="Proteomes" id="UP000469950"/>
    </source>
</evidence>
<dbReference type="Proteomes" id="UP000253065">
    <property type="component" value="Unassembled WGS sequence"/>
</dbReference>
<evidence type="ECO:0008006" key="7">
    <source>
        <dbReference type="Google" id="ProtNLM"/>
    </source>
</evidence>
<comment type="caution">
    <text evidence="3">The sequence shown here is derived from an EMBL/GenBank/DDBJ whole genome shotgun (WGS) entry which is preliminary data.</text>
</comment>
<organism evidence="3 4">
    <name type="scientific">Marinobacter nauticus</name>
    <name type="common">Marinobacter hydrocarbonoclasticus</name>
    <name type="synonym">Marinobacter aquaeolei</name>
    <dbReference type="NCBI Taxonomy" id="2743"/>
    <lineage>
        <taxon>Bacteria</taxon>
        <taxon>Pseudomonadati</taxon>
        <taxon>Pseudomonadota</taxon>
        <taxon>Gammaproteobacteria</taxon>
        <taxon>Pseudomonadales</taxon>
        <taxon>Marinobacteraceae</taxon>
        <taxon>Marinobacter</taxon>
    </lineage>
</organism>
<dbReference type="EMBL" id="QNSA01000003">
    <property type="protein sequence ID" value="RBP75709.1"/>
    <property type="molecule type" value="Genomic_DNA"/>
</dbReference>
<dbReference type="Proteomes" id="UP000252795">
    <property type="component" value="Unassembled WGS sequence"/>
</dbReference>
<evidence type="ECO:0000313" key="3">
    <source>
        <dbReference type="EMBL" id="RCW36518.1"/>
    </source>
</evidence>
<evidence type="ECO:0000313" key="4">
    <source>
        <dbReference type="Proteomes" id="UP000252795"/>
    </source>
</evidence>
<dbReference type="OMA" id="YNDGART"/>
<keyword evidence="5" id="KW-1185">Reference proteome</keyword>
<sequence>MRHSCLFAAVSLTLLTLSGCRVDSGGDSSSTLNPASNVDLTFSSFTLKEQTSNTLFADLVRAVEPDAGTPDLAEAEDVATSIRTQVGLFAGLDYTSDEPPRIGSVRNPLDLIRRVIGENEVANFQEGRQYMVRRIERGEAGEYNNRTNRVQVRFTDQTAALEGKPVQEYNWQYPIVKWVYTPDSSNRVTRVLTWAASGTFPEESTRPSATLATQFTPASFSSTGYNDGARTQTEGSIVIEGERELSFTRTYEGLDSDTLIIDGTTIGTKDNSEGGPEFEFAGELVDCVKIRMDYDAPKVMVFTSYNEAPGSSNYCSEKTEADYQYATMHTGLRP</sequence>
<dbReference type="EMBL" id="QPJB01000003">
    <property type="protein sequence ID" value="RCW36518.1"/>
    <property type="molecule type" value="Genomic_DNA"/>
</dbReference>
<accession>A0A368V5Z1</accession>